<dbReference type="Pfam" id="PF00567">
    <property type="entry name" value="TUDOR"/>
    <property type="match status" value="1"/>
</dbReference>
<keyword evidence="3" id="KW-0547">Nucleotide-binding</keyword>
<dbReference type="GO" id="GO:0016787">
    <property type="term" value="F:hydrolase activity"/>
    <property type="evidence" value="ECO:0007669"/>
    <property type="project" value="UniProtKB-KW"/>
</dbReference>
<dbReference type="AlphaFoldDB" id="A0A1X7SNR7"/>
<name>A0A1X7SNR7_AMPQE</name>
<keyword evidence="6" id="KW-0067">ATP-binding</keyword>
<feature type="domain" description="Tudor" evidence="9">
    <location>
        <begin position="212"/>
        <end position="278"/>
    </location>
</feature>
<sequence>ICLFIYLVVLDSSLPALLSTGTIPIITHLISYSLPTNKSTFKSRLSLLLPSLSSHFTPSLSILLTLQCFNQSHAILKLCERLQTEPPPQLVAMGTKRQNEIRRNNPLWGVCHQIKCYGNCRKVDCIHVHLFEELSDIRPSKLSPALVPTDGVVKVLVKTVASPCHLWVQIIDHTPLHRGQTPYRPPTLTLSQISMDLGFYYSEPSNRMLCGQPSVGDYLCLNSVSGTYYRALVLDFSQPLGLYFHHKEKAKVRLVDTGEECIVDVNQLYTLPLSFLETPPLVIEAFLCGLIPPDNDTDWPPPVSDVIA</sequence>
<dbReference type="CDD" id="cd20435">
    <property type="entry name" value="Tudor_TDRD12_rpt2"/>
    <property type="match status" value="1"/>
</dbReference>
<evidence type="ECO:0000256" key="7">
    <source>
        <dbReference type="ARBA" id="ARBA00047984"/>
    </source>
</evidence>
<dbReference type="STRING" id="400682.A0A1X7SNR7"/>
<dbReference type="InParanoid" id="A0A1X7SNR7"/>
<dbReference type="SUPFAM" id="SSF63748">
    <property type="entry name" value="Tudor/PWWP/MBT"/>
    <property type="match status" value="1"/>
</dbReference>
<feature type="signal peptide" evidence="8">
    <location>
        <begin position="1"/>
        <end position="19"/>
    </location>
</feature>
<keyword evidence="4" id="KW-0378">Hydrolase</keyword>
<evidence type="ECO:0000256" key="4">
    <source>
        <dbReference type="ARBA" id="ARBA00022801"/>
    </source>
</evidence>
<dbReference type="OrthoDB" id="249932at2759"/>
<evidence type="ECO:0000256" key="5">
    <source>
        <dbReference type="ARBA" id="ARBA00022806"/>
    </source>
</evidence>
<accession>A0A1X7SNR7</accession>
<feature type="chain" id="PRO_5012440197" description="RNA helicase" evidence="8">
    <location>
        <begin position="20"/>
        <end position="308"/>
    </location>
</feature>
<dbReference type="GO" id="GO:0005524">
    <property type="term" value="F:ATP binding"/>
    <property type="evidence" value="ECO:0007669"/>
    <property type="project" value="UniProtKB-KW"/>
</dbReference>
<reference evidence="10" key="1">
    <citation type="submission" date="2017-05" db="UniProtKB">
        <authorList>
            <consortium name="EnsemblMetazoa"/>
        </authorList>
    </citation>
    <scope>IDENTIFICATION</scope>
</reference>
<protein>
    <recommendedName>
        <fullName evidence="1">RNA helicase</fullName>
        <ecNumber evidence="1">3.6.4.13</ecNumber>
    </recommendedName>
</protein>
<evidence type="ECO:0000256" key="2">
    <source>
        <dbReference type="ARBA" id="ARBA00022737"/>
    </source>
</evidence>
<keyword evidence="5" id="KW-0347">Helicase</keyword>
<dbReference type="PROSITE" id="PS50304">
    <property type="entry name" value="TUDOR"/>
    <property type="match status" value="1"/>
</dbReference>
<organism evidence="10">
    <name type="scientific">Amphimedon queenslandica</name>
    <name type="common">Sponge</name>
    <dbReference type="NCBI Taxonomy" id="400682"/>
    <lineage>
        <taxon>Eukaryota</taxon>
        <taxon>Metazoa</taxon>
        <taxon>Porifera</taxon>
        <taxon>Demospongiae</taxon>
        <taxon>Heteroscleromorpha</taxon>
        <taxon>Haplosclerida</taxon>
        <taxon>Niphatidae</taxon>
        <taxon>Amphimedon</taxon>
    </lineage>
</organism>
<dbReference type="InterPro" id="IPR002999">
    <property type="entry name" value="Tudor"/>
</dbReference>
<evidence type="ECO:0000256" key="6">
    <source>
        <dbReference type="ARBA" id="ARBA00022840"/>
    </source>
</evidence>
<keyword evidence="8" id="KW-0732">Signal</keyword>
<dbReference type="GO" id="GO:0003724">
    <property type="term" value="F:RNA helicase activity"/>
    <property type="evidence" value="ECO:0007669"/>
    <property type="project" value="UniProtKB-EC"/>
</dbReference>
<keyword evidence="2" id="KW-0677">Repeat</keyword>
<dbReference type="eggNOG" id="KOG0334">
    <property type="taxonomic scope" value="Eukaryota"/>
</dbReference>
<dbReference type="GO" id="GO:0042078">
    <property type="term" value="P:germ-line stem cell division"/>
    <property type="evidence" value="ECO:0007669"/>
    <property type="project" value="TreeGrafter"/>
</dbReference>
<evidence type="ECO:0000256" key="8">
    <source>
        <dbReference type="SAM" id="SignalP"/>
    </source>
</evidence>
<evidence type="ECO:0000259" key="9">
    <source>
        <dbReference type="PROSITE" id="PS50304"/>
    </source>
</evidence>
<dbReference type="PANTHER" id="PTHR22655">
    <property type="entry name" value="ATP-DEPENDENT RNA HELICASE TDRD12-RELATED"/>
    <property type="match status" value="1"/>
</dbReference>
<dbReference type="EC" id="3.6.4.13" evidence="1"/>
<dbReference type="InterPro" id="IPR035437">
    <property type="entry name" value="SNase_OB-fold_sf"/>
</dbReference>
<dbReference type="PANTHER" id="PTHR22655:SF2">
    <property type="entry name" value="ATP-DEPENDENT RNA HELICASE TDRD12-RELATED"/>
    <property type="match status" value="1"/>
</dbReference>
<evidence type="ECO:0000256" key="1">
    <source>
        <dbReference type="ARBA" id="ARBA00012552"/>
    </source>
</evidence>
<evidence type="ECO:0000256" key="3">
    <source>
        <dbReference type="ARBA" id="ARBA00022741"/>
    </source>
</evidence>
<dbReference type="Gene3D" id="2.30.30.140">
    <property type="match status" value="1"/>
</dbReference>
<comment type="catalytic activity">
    <reaction evidence="7">
        <text>ATP + H2O = ADP + phosphate + H(+)</text>
        <dbReference type="Rhea" id="RHEA:13065"/>
        <dbReference type="ChEBI" id="CHEBI:15377"/>
        <dbReference type="ChEBI" id="CHEBI:15378"/>
        <dbReference type="ChEBI" id="CHEBI:30616"/>
        <dbReference type="ChEBI" id="CHEBI:43474"/>
        <dbReference type="ChEBI" id="CHEBI:456216"/>
        <dbReference type="EC" id="3.6.4.13"/>
    </reaction>
</comment>
<dbReference type="Gene3D" id="2.40.50.90">
    <property type="match status" value="1"/>
</dbReference>
<evidence type="ECO:0000313" key="10">
    <source>
        <dbReference type="EnsemblMetazoa" id="Aqu2.1.03745_001"/>
    </source>
</evidence>
<proteinExistence type="predicted"/>
<dbReference type="EnsemblMetazoa" id="Aqu2.1.03745_001">
    <property type="protein sequence ID" value="Aqu2.1.03745_001"/>
    <property type="gene ID" value="Aqu2.1.03745"/>
</dbReference>